<sequence>MSVKVGLCLTVAALRSYPPFRDAARGFQNHFSVVGGDRNTIVTDESPLIPAGHGPQMRLRTSHVCSNDLETCVFATSLAFWGNRLCPAPAWLKCNLRTRAALL</sequence>
<proteinExistence type="predicted"/>
<evidence type="ECO:0000313" key="2">
    <source>
        <dbReference type="Proteomes" id="UP001302812"/>
    </source>
</evidence>
<dbReference type="Proteomes" id="UP001302812">
    <property type="component" value="Unassembled WGS sequence"/>
</dbReference>
<organism evidence="1 2">
    <name type="scientific">Canariomyces notabilis</name>
    <dbReference type="NCBI Taxonomy" id="2074819"/>
    <lineage>
        <taxon>Eukaryota</taxon>
        <taxon>Fungi</taxon>
        <taxon>Dikarya</taxon>
        <taxon>Ascomycota</taxon>
        <taxon>Pezizomycotina</taxon>
        <taxon>Sordariomycetes</taxon>
        <taxon>Sordariomycetidae</taxon>
        <taxon>Sordariales</taxon>
        <taxon>Chaetomiaceae</taxon>
        <taxon>Canariomyces</taxon>
    </lineage>
</organism>
<dbReference type="GeneID" id="89932805"/>
<gene>
    <name evidence="1" type="ORF">N656DRAFT_155291</name>
</gene>
<name>A0AAN6TBL0_9PEZI</name>
<dbReference type="RefSeq" id="XP_064668901.1">
    <property type="nucleotide sequence ID" value="XM_064808682.1"/>
</dbReference>
<dbReference type="AlphaFoldDB" id="A0AAN6TBL0"/>
<reference evidence="1" key="2">
    <citation type="submission" date="2023-05" db="EMBL/GenBank/DDBJ databases">
        <authorList>
            <consortium name="Lawrence Berkeley National Laboratory"/>
            <person name="Steindorff A."/>
            <person name="Hensen N."/>
            <person name="Bonometti L."/>
            <person name="Westerberg I."/>
            <person name="Brannstrom I.O."/>
            <person name="Guillou S."/>
            <person name="Cros-Aarteil S."/>
            <person name="Calhoun S."/>
            <person name="Haridas S."/>
            <person name="Kuo A."/>
            <person name="Mondo S."/>
            <person name="Pangilinan J."/>
            <person name="Riley R."/>
            <person name="Labutti K."/>
            <person name="Andreopoulos B."/>
            <person name="Lipzen A."/>
            <person name="Chen C."/>
            <person name="Yanf M."/>
            <person name="Daum C."/>
            <person name="Ng V."/>
            <person name="Clum A."/>
            <person name="Ohm R."/>
            <person name="Martin F."/>
            <person name="Silar P."/>
            <person name="Natvig D."/>
            <person name="Lalanne C."/>
            <person name="Gautier V."/>
            <person name="Ament-Velasquez S.L."/>
            <person name="Kruys A."/>
            <person name="Hutchinson M.I."/>
            <person name="Powell A.J."/>
            <person name="Barry K."/>
            <person name="Miller A.N."/>
            <person name="Grigoriev I.V."/>
            <person name="Debuchy R."/>
            <person name="Gladieux P."/>
            <person name="Thoren M.H."/>
            <person name="Johannesson H."/>
        </authorList>
    </citation>
    <scope>NUCLEOTIDE SEQUENCE</scope>
    <source>
        <strain evidence="1">CBS 508.74</strain>
    </source>
</reference>
<comment type="caution">
    <text evidence="1">The sequence shown here is derived from an EMBL/GenBank/DDBJ whole genome shotgun (WGS) entry which is preliminary data.</text>
</comment>
<reference evidence="1" key="1">
    <citation type="journal article" date="2023" name="Mol. Phylogenet. Evol.">
        <title>Genome-scale phylogeny and comparative genomics of the fungal order Sordariales.</title>
        <authorList>
            <person name="Hensen N."/>
            <person name="Bonometti L."/>
            <person name="Westerberg I."/>
            <person name="Brannstrom I.O."/>
            <person name="Guillou S."/>
            <person name="Cros-Aarteil S."/>
            <person name="Calhoun S."/>
            <person name="Haridas S."/>
            <person name="Kuo A."/>
            <person name="Mondo S."/>
            <person name="Pangilinan J."/>
            <person name="Riley R."/>
            <person name="LaButti K."/>
            <person name="Andreopoulos B."/>
            <person name="Lipzen A."/>
            <person name="Chen C."/>
            <person name="Yan M."/>
            <person name="Daum C."/>
            <person name="Ng V."/>
            <person name="Clum A."/>
            <person name="Steindorff A."/>
            <person name="Ohm R.A."/>
            <person name="Martin F."/>
            <person name="Silar P."/>
            <person name="Natvig D.O."/>
            <person name="Lalanne C."/>
            <person name="Gautier V."/>
            <person name="Ament-Velasquez S.L."/>
            <person name="Kruys A."/>
            <person name="Hutchinson M.I."/>
            <person name="Powell A.J."/>
            <person name="Barry K."/>
            <person name="Miller A.N."/>
            <person name="Grigoriev I.V."/>
            <person name="Debuchy R."/>
            <person name="Gladieux P."/>
            <person name="Hiltunen Thoren M."/>
            <person name="Johannesson H."/>
        </authorList>
    </citation>
    <scope>NUCLEOTIDE SEQUENCE</scope>
    <source>
        <strain evidence="1">CBS 508.74</strain>
    </source>
</reference>
<accession>A0AAN6TBL0</accession>
<evidence type="ECO:0000313" key="1">
    <source>
        <dbReference type="EMBL" id="KAK4111331.1"/>
    </source>
</evidence>
<protein>
    <submittedName>
        <fullName evidence="1">Uncharacterized protein</fullName>
    </submittedName>
</protein>
<keyword evidence="2" id="KW-1185">Reference proteome</keyword>
<dbReference type="EMBL" id="MU853346">
    <property type="protein sequence ID" value="KAK4111331.1"/>
    <property type="molecule type" value="Genomic_DNA"/>
</dbReference>